<keyword evidence="1 2" id="KW-0732">Signal</keyword>
<dbReference type="Proteomes" id="UP000315750">
    <property type="component" value="Chromosome"/>
</dbReference>
<dbReference type="InterPro" id="IPR012336">
    <property type="entry name" value="Thioredoxin-like_fold"/>
</dbReference>
<evidence type="ECO:0000313" key="4">
    <source>
        <dbReference type="EMBL" id="QDU54220.1"/>
    </source>
</evidence>
<evidence type="ECO:0000313" key="5">
    <source>
        <dbReference type="Proteomes" id="UP000315750"/>
    </source>
</evidence>
<dbReference type="PANTHER" id="PTHR15337:SF11">
    <property type="entry name" value="THIOREDOXIN DOMAIN-CONTAINING PROTEIN"/>
    <property type="match status" value="1"/>
</dbReference>
<dbReference type="Gene3D" id="3.40.30.10">
    <property type="entry name" value="Glutaredoxin"/>
    <property type="match status" value="1"/>
</dbReference>
<organism evidence="4 5">
    <name type="scientific">Aeoliella mucimassa</name>
    <dbReference type="NCBI Taxonomy" id="2527972"/>
    <lineage>
        <taxon>Bacteria</taxon>
        <taxon>Pseudomonadati</taxon>
        <taxon>Planctomycetota</taxon>
        <taxon>Planctomycetia</taxon>
        <taxon>Pirellulales</taxon>
        <taxon>Lacipirellulaceae</taxon>
        <taxon>Aeoliella</taxon>
    </lineage>
</organism>
<dbReference type="EMBL" id="CP036278">
    <property type="protein sequence ID" value="QDU54220.1"/>
    <property type="molecule type" value="Genomic_DNA"/>
</dbReference>
<feature type="signal peptide" evidence="2">
    <location>
        <begin position="1"/>
        <end position="21"/>
    </location>
</feature>
<protein>
    <submittedName>
        <fullName evidence="4">Thiol:disulfide interchange protein</fullName>
    </submittedName>
</protein>
<dbReference type="SUPFAM" id="SSF52833">
    <property type="entry name" value="Thioredoxin-like"/>
    <property type="match status" value="1"/>
</dbReference>
<feature type="domain" description="Thioredoxin" evidence="3">
    <location>
        <begin position="17"/>
        <end position="152"/>
    </location>
</feature>
<dbReference type="InterPro" id="IPR051099">
    <property type="entry name" value="AGR/TXD"/>
</dbReference>
<evidence type="ECO:0000256" key="2">
    <source>
        <dbReference type="SAM" id="SignalP"/>
    </source>
</evidence>
<dbReference type="Pfam" id="PF13098">
    <property type="entry name" value="Thioredoxin_2"/>
    <property type="match status" value="1"/>
</dbReference>
<proteinExistence type="predicted"/>
<dbReference type="AlphaFoldDB" id="A0A518AHN1"/>
<dbReference type="PROSITE" id="PS51352">
    <property type="entry name" value="THIOREDOXIN_2"/>
    <property type="match status" value="1"/>
</dbReference>
<sequence length="198" mass="22209" precursor="true">MVRTLLATAAVLVVSYSQVQAQAPRTPVSAKPVSARQAEPQPLFRHASVNEAWAAVQQSRKPMFLYVTSDNCYFCKKMIQETYTNPQIRSGVSAYSEPVAFNASETPELAKKLGVRAFPTTLVISPENKLLHKIEGFVEPKDFAEQVWPVLQQAELERREVLQAAAARRRQAEMQSQRIGLRNMHEAPADQNMVTIQD</sequence>
<dbReference type="PANTHER" id="PTHR15337">
    <property type="entry name" value="ANTERIOR GRADIENT PROTEIN-RELATED"/>
    <property type="match status" value="1"/>
</dbReference>
<accession>A0A518AHN1</accession>
<dbReference type="InterPro" id="IPR013766">
    <property type="entry name" value="Thioredoxin_domain"/>
</dbReference>
<reference evidence="4 5" key="1">
    <citation type="submission" date="2019-02" db="EMBL/GenBank/DDBJ databases">
        <title>Deep-cultivation of Planctomycetes and their phenomic and genomic characterization uncovers novel biology.</title>
        <authorList>
            <person name="Wiegand S."/>
            <person name="Jogler M."/>
            <person name="Boedeker C."/>
            <person name="Pinto D."/>
            <person name="Vollmers J."/>
            <person name="Rivas-Marin E."/>
            <person name="Kohn T."/>
            <person name="Peeters S.H."/>
            <person name="Heuer A."/>
            <person name="Rast P."/>
            <person name="Oberbeckmann S."/>
            <person name="Bunk B."/>
            <person name="Jeske O."/>
            <person name="Meyerdierks A."/>
            <person name="Storesund J.E."/>
            <person name="Kallscheuer N."/>
            <person name="Luecker S."/>
            <person name="Lage O.M."/>
            <person name="Pohl T."/>
            <person name="Merkel B.J."/>
            <person name="Hornburger P."/>
            <person name="Mueller R.-W."/>
            <person name="Bruemmer F."/>
            <person name="Labrenz M."/>
            <person name="Spormann A.M."/>
            <person name="Op den Camp H."/>
            <person name="Overmann J."/>
            <person name="Amann R."/>
            <person name="Jetten M.S.M."/>
            <person name="Mascher T."/>
            <person name="Medema M.H."/>
            <person name="Devos D.P."/>
            <person name="Kaster A.-K."/>
            <person name="Ovreas L."/>
            <person name="Rohde M."/>
            <person name="Galperin M.Y."/>
            <person name="Jogler C."/>
        </authorList>
    </citation>
    <scope>NUCLEOTIDE SEQUENCE [LARGE SCALE GENOMIC DNA]</scope>
    <source>
        <strain evidence="4 5">Pan181</strain>
    </source>
</reference>
<gene>
    <name evidence="4" type="ORF">Pan181_04000</name>
</gene>
<feature type="chain" id="PRO_5021724958" evidence="2">
    <location>
        <begin position="22"/>
        <end position="198"/>
    </location>
</feature>
<keyword evidence="5" id="KW-1185">Reference proteome</keyword>
<dbReference type="RefSeq" id="WP_197528824.1">
    <property type="nucleotide sequence ID" value="NZ_CP036278.1"/>
</dbReference>
<evidence type="ECO:0000259" key="3">
    <source>
        <dbReference type="PROSITE" id="PS51352"/>
    </source>
</evidence>
<dbReference type="KEGG" id="amuc:Pan181_04000"/>
<dbReference type="InterPro" id="IPR036249">
    <property type="entry name" value="Thioredoxin-like_sf"/>
</dbReference>
<name>A0A518AHN1_9BACT</name>
<evidence type="ECO:0000256" key="1">
    <source>
        <dbReference type="ARBA" id="ARBA00022729"/>
    </source>
</evidence>